<feature type="coiled-coil region" evidence="1">
    <location>
        <begin position="287"/>
        <end position="319"/>
    </location>
</feature>
<feature type="compositionally biased region" description="Basic residues" evidence="2">
    <location>
        <begin position="226"/>
        <end position="250"/>
    </location>
</feature>
<sequence>MSAALLTRTGTKNPDNDFILYGDTPHYTERTSFYPTNSDITTTTKNLSQHEYRADLYKDILEDDQNLRGSLRTMSRSLRLVSNNIRKNLVEESTAKRFFDAQDGRNYGTVQNGVVDEEDDLEPRRREDREWLANSEWTTASGHQLSYTDNVPSATVLRPTPSLLSSDLFSKTARGQWEADKLHRSVNLGMDLAEVPLTRFTNKHLMASEYFPVTMSRTPTDGPRSAGRRSRSRTRSPQRLTRSARMRPHSPMRSQVTDNFRDWMRLEKLYCVTSEAPSIASAPAAILSPYQEEMARLRLERLRLEEEHLKELNRLATLERIRGPKPKWYELKDTQFHFEAMKNNDLIRTQDRWREELKKQELDRSEEFQQRRTRTVSF</sequence>
<keyword evidence="1" id="KW-0175">Coiled coil</keyword>
<accession>A0ABD0LKP4</accession>
<keyword evidence="4" id="KW-1185">Reference proteome</keyword>
<protein>
    <submittedName>
        <fullName evidence="3">Uncharacterized protein</fullName>
    </submittedName>
</protein>
<evidence type="ECO:0000256" key="1">
    <source>
        <dbReference type="SAM" id="Coils"/>
    </source>
</evidence>
<feature type="region of interest" description="Disordered" evidence="2">
    <location>
        <begin position="214"/>
        <end position="254"/>
    </location>
</feature>
<comment type="caution">
    <text evidence="3">The sequence shown here is derived from an EMBL/GenBank/DDBJ whole genome shotgun (WGS) entry which is preliminary data.</text>
</comment>
<reference evidence="3 4" key="1">
    <citation type="journal article" date="2023" name="Sci. Data">
        <title>Genome assembly of the Korean intertidal mud-creeper Batillaria attramentaria.</title>
        <authorList>
            <person name="Patra A.K."/>
            <person name="Ho P.T."/>
            <person name="Jun S."/>
            <person name="Lee S.J."/>
            <person name="Kim Y."/>
            <person name="Won Y.J."/>
        </authorList>
    </citation>
    <scope>NUCLEOTIDE SEQUENCE [LARGE SCALE GENOMIC DNA]</scope>
    <source>
        <strain evidence="3">Wonlab-2016</strain>
    </source>
</reference>
<dbReference type="Proteomes" id="UP001519460">
    <property type="component" value="Unassembled WGS sequence"/>
</dbReference>
<evidence type="ECO:0000313" key="4">
    <source>
        <dbReference type="Proteomes" id="UP001519460"/>
    </source>
</evidence>
<gene>
    <name evidence="3" type="ORF">BaRGS_00008607</name>
</gene>
<evidence type="ECO:0000313" key="3">
    <source>
        <dbReference type="EMBL" id="KAK7500060.1"/>
    </source>
</evidence>
<dbReference type="EMBL" id="JACVVK020000039">
    <property type="protein sequence ID" value="KAK7500060.1"/>
    <property type="molecule type" value="Genomic_DNA"/>
</dbReference>
<dbReference type="AlphaFoldDB" id="A0ABD0LKP4"/>
<name>A0ABD0LKP4_9CAEN</name>
<organism evidence="3 4">
    <name type="scientific">Batillaria attramentaria</name>
    <dbReference type="NCBI Taxonomy" id="370345"/>
    <lineage>
        <taxon>Eukaryota</taxon>
        <taxon>Metazoa</taxon>
        <taxon>Spiralia</taxon>
        <taxon>Lophotrochozoa</taxon>
        <taxon>Mollusca</taxon>
        <taxon>Gastropoda</taxon>
        <taxon>Caenogastropoda</taxon>
        <taxon>Sorbeoconcha</taxon>
        <taxon>Cerithioidea</taxon>
        <taxon>Batillariidae</taxon>
        <taxon>Batillaria</taxon>
    </lineage>
</organism>
<evidence type="ECO:0000256" key="2">
    <source>
        <dbReference type="SAM" id="MobiDB-lite"/>
    </source>
</evidence>
<proteinExistence type="predicted"/>